<comment type="caution">
    <text evidence="2">The sequence shown here is derived from an EMBL/GenBank/DDBJ whole genome shotgun (WGS) entry which is preliminary data.</text>
</comment>
<evidence type="ECO:0000313" key="2">
    <source>
        <dbReference type="EMBL" id="ETO10677.1"/>
    </source>
</evidence>
<organism evidence="2 3">
    <name type="scientific">Reticulomyxa filosa</name>
    <dbReference type="NCBI Taxonomy" id="46433"/>
    <lineage>
        <taxon>Eukaryota</taxon>
        <taxon>Sar</taxon>
        <taxon>Rhizaria</taxon>
        <taxon>Retaria</taxon>
        <taxon>Foraminifera</taxon>
        <taxon>Monothalamids</taxon>
        <taxon>Reticulomyxidae</taxon>
        <taxon>Reticulomyxa</taxon>
    </lineage>
</organism>
<reference evidence="2 3" key="1">
    <citation type="journal article" date="2013" name="Curr. Biol.">
        <title>The Genome of the Foraminiferan Reticulomyxa filosa.</title>
        <authorList>
            <person name="Glockner G."/>
            <person name="Hulsmann N."/>
            <person name="Schleicher M."/>
            <person name="Noegel A.A."/>
            <person name="Eichinger L."/>
            <person name="Gallinger C."/>
            <person name="Pawlowski J."/>
            <person name="Sierra R."/>
            <person name="Euteneuer U."/>
            <person name="Pillet L."/>
            <person name="Moustafa A."/>
            <person name="Platzer M."/>
            <person name="Groth M."/>
            <person name="Szafranski K."/>
            <person name="Schliwa M."/>
        </authorList>
    </citation>
    <scope>NUCLEOTIDE SEQUENCE [LARGE SCALE GENOMIC DNA]</scope>
</reference>
<name>X6MB27_RETFI</name>
<accession>X6MB27</accession>
<evidence type="ECO:0000313" key="3">
    <source>
        <dbReference type="Proteomes" id="UP000023152"/>
    </source>
</evidence>
<proteinExistence type="predicted"/>
<evidence type="ECO:0000256" key="1">
    <source>
        <dbReference type="SAM" id="MobiDB-lite"/>
    </source>
</evidence>
<keyword evidence="3" id="KW-1185">Reference proteome</keyword>
<dbReference type="Proteomes" id="UP000023152">
    <property type="component" value="Unassembled WGS sequence"/>
</dbReference>
<feature type="region of interest" description="Disordered" evidence="1">
    <location>
        <begin position="106"/>
        <end position="165"/>
    </location>
</feature>
<feature type="compositionally biased region" description="Low complexity" evidence="1">
    <location>
        <begin position="119"/>
        <end position="137"/>
    </location>
</feature>
<dbReference type="AlphaFoldDB" id="X6MB27"/>
<feature type="non-terminal residue" evidence="2">
    <location>
        <position position="1"/>
    </location>
</feature>
<protein>
    <submittedName>
        <fullName evidence="2">Ankyrin repeat-containing protein</fullName>
    </submittedName>
</protein>
<sequence length="197" mass="22210">VHAKTAMLSLFNYLNNYPLKHDVGGISSNAHDIKAPQGMYVVNDNNSIINVNDDYVSHERGPERGVRMVIRDESGKYCWKFTPCSIRPRLNHKLWMTTNETTAVNKKPLASPISSSDINANNTNTNTNTNTNANSNTNKKKSPIASEEEREEEKEESKMDTLARVSIDYQIPFPTQTPQQANLEKDTPQCMFVLFSS</sequence>
<dbReference type="EMBL" id="ASPP01023259">
    <property type="protein sequence ID" value="ETO10677.1"/>
    <property type="molecule type" value="Genomic_DNA"/>
</dbReference>
<gene>
    <name evidence="2" type="ORF">RFI_26700</name>
</gene>